<proteinExistence type="predicted"/>
<keyword evidence="4" id="KW-1185">Reference proteome</keyword>
<dbReference type="SMART" id="SM00710">
    <property type="entry name" value="PbH1"/>
    <property type="match status" value="6"/>
</dbReference>
<sequence length="322" mass="34996">MRYVSKILCGIMLSLAIPLSAMATEVGTLTELHQALDAANKGLHKEIILLDGEYVLQHALSIQADGVTIRSKSGNRDTVWLVGPGMDSDVGHVFHVSGSDFTLRDMTIGRVANHAVQIHGELNAHRPCLANLHILDCQEQMIKISANLDAPNTGCMGGVIEDCLFEYTAEIGPHFYIGGVDAHNARDWTVRNCEFRNITSPAQEAAEYAIHFWSGSRGTQVENNQIIDCDRGIGFGMGDSPHFGGVIRNNIITHGPQGFYADVGISLESASGAIVTDNQIFFQHKYPNAIEYRFPATKNVVISNTSTNRAVVSRDGGQAIVH</sequence>
<dbReference type="InterPro" id="IPR011050">
    <property type="entry name" value="Pectin_lyase_fold/virulence"/>
</dbReference>
<feature type="chain" id="PRO_5045552716" description="Right handed beta helix domain-containing protein" evidence="1">
    <location>
        <begin position="24"/>
        <end position="322"/>
    </location>
</feature>
<dbReference type="Proteomes" id="UP001317742">
    <property type="component" value="Chromosome"/>
</dbReference>
<evidence type="ECO:0000313" key="4">
    <source>
        <dbReference type="Proteomes" id="UP001317742"/>
    </source>
</evidence>
<dbReference type="InterPro" id="IPR039448">
    <property type="entry name" value="Beta_helix"/>
</dbReference>
<accession>A0ABM8B0R6</accession>
<dbReference type="InterPro" id="IPR006626">
    <property type="entry name" value="PbH1"/>
</dbReference>
<dbReference type="Gene3D" id="2.160.20.10">
    <property type="entry name" value="Single-stranded right-handed beta-helix, Pectin lyase-like"/>
    <property type="match status" value="1"/>
</dbReference>
<dbReference type="InterPro" id="IPR012334">
    <property type="entry name" value="Pectin_lyas_fold"/>
</dbReference>
<evidence type="ECO:0000313" key="3">
    <source>
        <dbReference type="EMBL" id="BDQ37395.1"/>
    </source>
</evidence>
<protein>
    <recommendedName>
        <fullName evidence="2">Right handed beta helix domain-containing protein</fullName>
    </recommendedName>
</protein>
<dbReference type="SUPFAM" id="SSF51126">
    <property type="entry name" value="Pectin lyase-like"/>
    <property type="match status" value="1"/>
</dbReference>
<evidence type="ECO:0000259" key="2">
    <source>
        <dbReference type="Pfam" id="PF13229"/>
    </source>
</evidence>
<feature type="domain" description="Right handed beta helix" evidence="2">
    <location>
        <begin position="179"/>
        <end position="308"/>
    </location>
</feature>
<reference evidence="3 4" key="1">
    <citation type="submission" date="2022-08" db="EMBL/GenBank/DDBJ databases">
        <title>Genome Sequence of the sulphate-reducing bacterium, Pseudodesulfovibrio sp. SYK.</title>
        <authorList>
            <person name="Kondo R."/>
            <person name="Kataoka T."/>
        </authorList>
    </citation>
    <scope>NUCLEOTIDE SEQUENCE [LARGE SCALE GENOMIC DNA]</scope>
    <source>
        <strain evidence="3 4">SYK</strain>
    </source>
</reference>
<evidence type="ECO:0000256" key="1">
    <source>
        <dbReference type="SAM" id="SignalP"/>
    </source>
</evidence>
<gene>
    <name evidence="3" type="ORF">SYK_17550</name>
</gene>
<dbReference type="Pfam" id="PF13229">
    <property type="entry name" value="Beta_helix"/>
    <property type="match status" value="1"/>
</dbReference>
<keyword evidence="1" id="KW-0732">Signal</keyword>
<dbReference type="EMBL" id="AP026709">
    <property type="protein sequence ID" value="BDQ37395.1"/>
    <property type="molecule type" value="Genomic_DNA"/>
</dbReference>
<organism evidence="3 4">
    <name type="scientific">Pseudodesulfovibrio nedwellii</name>
    <dbReference type="NCBI Taxonomy" id="2973072"/>
    <lineage>
        <taxon>Bacteria</taxon>
        <taxon>Pseudomonadati</taxon>
        <taxon>Thermodesulfobacteriota</taxon>
        <taxon>Desulfovibrionia</taxon>
        <taxon>Desulfovibrionales</taxon>
        <taxon>Desulfovibrionaceae</taxon>
    </lineage>
</organism>
<feature type="signal peptide" evidence="1">
    <location>
        <begin position="1"/>
        <end position="23"/>
    </location>
</feature>
<name>A0ABM8B0R6_9BACT</name>
<dbReference type="RefSeq" id="WP_281759922.1">
    <property type="nucleotide sequence ID" value="NZ_AP026709.1"/>
</dbReference>